<evidence type="ECO:0000313" key="9">
    <source>
        <dbReference type="EMBL" id="CAH9105647.1"/>
    </source>
</evidence>
<keyword evidence="3 6" id="KW-0805">Transcription regulation</keyword>
<dbReference type="Pfam" id="PF04844">
    <property type="entry name" value="Ovate"/>
    <property type="match status" value="1"/>
</dbReference>
<feature type="compositionally biased region" description="Basic residues" evidence="7">
    <location>
        <begin position="146"/>
        <end position="157"/>
    </location>
</feature>
<evidence type="ECO:0000256" key="3">
    <source>
        <dbReference type="ARBA" id="ARBA00023015"/>
    </source>
</evidence>
<organism evidence="9 10">
    <name type="scientific">Cuscuta europaea</name>
    <name type="common">European dodder</name>
    <dbReference type="NCBI Taxonomy" id="41803"/>
    <lineage>
        <taxon>Eukaryota</taxon>
        <taxon>Viridiplantae</taxon>
        <taxon>Streptophyta</taxon>
        <taxon>Embryophyta</taxon>
        <taxon>Tracheophyta</taxon>
        <taxon>Spermatophyta</taxon>
        <taxon>Magnoliopsida</taxon>
        <taxon>eudicotyledons</taxon>
        <taxon>Gunneridae</taxon>
        <taxon>Pentapetalae</taxon>
        <taxon>asterids</taxon>
        <taxon>lamiids</taxon>
        <taxon>Solanales</taxon>
        <taxon>Convolvulaceae</taxon>
        <taxon>Cuscuteae</taxon>
        <taxon>Cuscuta</taxon>
        <taxon>Cuscuta subgen. Cuscuta</taxon>
    </lineage>
</organism>
<name>A0A9P1EH85_CUSEU</name>
<keyword evidence="4 6" id="KW-0804">Transcription</keyword>
<evidence type="ECO:0000256" key="5">
    <source>
        <dbReference type="ARBA" id="ARBA00023242"/>
    </source>
</evidence>
<evidence type="ECO:0000256" key="7">
    <source>
        <dbReference type="SAM" id="MobiDB-lite"/>
    </source>
</evidence>
<feature type="domain" description="OVATE" evidence="8">
    <location>
        <begin position="192"/>
        <end position="251"/>
    </location>
</feature>
<protein>
    <recommendedName>
        <fullName evidence="6">Transcription repressor</fullName>
    </recommendedName>
    <alternativeName>
        <fullName evidence="6">Ovate family protein</fullName>
    </alternativeName>
</protein>
<comment type="subcellular location">
    <subcellularLocation>
        <location evidence="1 6">Nucleus</location>
    </subcellularLocation>
</comment>
<dbReference type="PANTHER" id="PTHR33057:SF224">
    <property type="entry name" value="TRANSCRIPTION REPRESSOR"/>
    <property type="match status" value="1"/>
</dbReference>
<feature type="compositionally biased region" description="Low complexity" evidence="7">
    <location>
        <begin position="131"/>
        <end position="145"/>
    </location>
</feature>
<dbReference type="AlphaFoldDB" id="A0A9P1EH85"/>
<proteinExistence type="predicted"/>
<dbReference type="InterPro" id="IPR038933">
    <property type="entry name" value="Ovate"/>
</dbReference>
<gene>
    <name evidence="9" type="ORF">CEURO_LOCUS16984</name>
</gene>
<feature type="compositionally biased region" description="Polar residues" evidence="7">
    <location>
        <begin position="41"/>
        <end position="50"/>
    </location>
</feature>
<feature type="compositionally biased region" description="Basic residues" evidence="7">
    <location>
        <begin position="99"/>
        <end position="110"/>
    </location>
</feature>
<dbReference type="EMBL" id="CAMAPE010000048">
    <property type="protein sequence ID" value="CAH9105647.1"/>
    <property type="molecule type" value="Genomic_DNA"/>
</dbReference>
<dbReference type="PANTHER" id="PTHR33057">
    <property type="entry name" value="TRANSCRIPTION REPRESSOR OFP7-RELATED"/>
    <property type="match status" value="1"/>
</dbReference>
<accession>A0A9P1EH85</accession>
<reference evidence="9" key="1">
    <citation type="submission" date="2022-07" db="EMBL/GenBank/DDBJ databases">
        <authorList>
            <person name="Macas J."/>
            <person name="Novak P."/>
            <person name="Neumann P."/>
        </authorList>
    </citation>
    <scope>NUCLEOTIDE SEQUENCE</scope>
</reference>
<dbReference type="OrthoDB" id="1928390at2759"/>
<feature type="compositionally biased region" description="Low complexity" evidence="7">
    <location>
        <begin position="111"/>
        <end position="123"/>
    </location>
</feature>
<dbReference type="PROSITE" id="PS51754">
    <property type="entry name" value="OVATE"/>
    <property type="match status" value="1"/>
</dbReference>
<dbReference type="GO" id="GO:0045892">
    <property type="term" value="P:negative regulation of DNA-templated transcription"/>
    <property type="evidence" value="ECO:0007669"/>
    <property type="project" value="UniProtKB-UniRule"/>
</dbReference>
<evidence type="ECO:0000259" key="8">
    <source>
        <dbReference type="PROSITE" id="PS51754"/>
    </source>
</evidence>
<dbReference type="NCBIfam" id="TIGR01568">
    <property type="entry name" value="A_thal_3678"/>
    <property type="match status" value="1"/>
</dbReference>
<evidence type="ECO:0000256" key="4">
    <source>
        <dbReference type="ARBA" id="ARBA00023163"/>
    </source>
</evidence>
<feature type="region of interest" description="Disordered" evidence="7">
    <location>
        <begin position="41"/>
        <end position="75"/>
    </location>
</feature>
<keyword evidence="10" id="KW-1185">Reference proteome</keyword>
<keyword evidence="2 6" id="KW-0678">Repressor</keyword>
<evidence type="ECO:0000256" key="2">
    <source>
        <dbReference type="ARBA" id="ARBA00022491"/>
    </source>
</evidence>
<dbReference type="InterPro" id="IPR006458">
    <property type="entry name" value="Ovate_C"/>
</dbReference>
<comment type="caution">
    <text evidence="9">The sequence shown here is derived from an EMBL/GenBank/DDBJ whole genome shotgun (WGS) entry which is preliminary data.</text>
</comment>
<sequence length="254" mass="28687">MAVKKPLKLRISSLITYLRSCNSKPTTISAVNFPVSKALSNSNTHHSSSAFKRHLPSSAGCRPTPRTGDYPPASRKPQEFIWTKEEKWHVVFPPPSTTGKKKRRPRKKKSTAAAIMFRPSTSSSEEERETMFSSSRTFSTDSSGRSKTRRSTSRRRSSASSPESELPAARLSAFKKLIPCTVDGKVKESFAVLKKSRDPQGDFKRSMMEMIVEKELFEKKELEQLLECLLSLNGRQYHGFIVGAFSEIWEDLFC</sequence>
<keyword evidence="5 6" id="KW-0539">Nucleus</keyword>
<evidence type="ECO:0000313" key="10">
    <source>
        <dbReference type="Proteomes" id="UP001152484"/>
    </source>
</evidence>
<evidence type="ECO:0000256" key="1">
    <source>
        <dbReference type="ARBA" id="ARBA00004123"/>
    </source>
</evidence>
<evidence type="ECO:0000256" key="6">
    <source>
        <dbReference type="RuleBase" id="RU367028"/>
    </source>
</evidence>
<dbReference type="GO" id="GO:0005634">
    <property type="term" value="C:nucleus"/>
    <property type="evidence" value="ECO:0007669"/>
    <property type="project" value="UniProtKB-SubCell"/>
</dbReference>
<comment type="function">
    <text evidence="6">Transcriptional repressor that regulates multiple aspects of plant growth and development.</text>
</comment>
<dbReference type="Proteomes" id="UP001152484">
    <property type="component" value="Unassembled WGS sequence"/>
</dbReference>
<feature type="region of interest" description="Disordered" evidence="7">
    <location>
        <begin position="91"/>
        <end position="165"/>
    </location>
</feature>